<evidence type="ECO:0000256" key="1">
    <source>
        <dbReference type="SAM" id="MobiDB-lite"/>
    </source>
</evidence>
<feature type="compositionally biased region" description="Basic and acidic residues" evidence="1">
    <location>
        <begin position="114"/>
        <end position="128"/>
    </location>
</feature>
<dbReference type="PaxDb" id="4113-PGSC0003DMT400086594"/>
<dbReference type="Gramene" id="PGSC0003DMT400086594">
    <property type="protein sequence ID" value="PGSC0003DMT400086594"/>
    <property type="gene ID" value="PGSC0003DMG400036165"/>
</dbReference>
<accession>M1DC35</accession>
<reference evidence="2" key="2">
    <citation type="submission" date="2015-06" db="UniProtKB">
        <authorList>
            <consortium name="EnsemblPlants"/>
        </authorList>
    </citation>
    <scope>IDENTIFICATION</scope>
    <source>
        <strain evidence="2">DM1-3 516 R44</strain>
    </source>
</reference>
<proteinExistence type="predicted"/>
<dbReference type="HOGENOM" id="CLU_1206599_0_0_1"/>
<evidence type="ECO:0000313" key="3">
    <source>
        <dbReference type="Proteomes" id="UP000011115"/>
    </source>
</evidence>
<keyword evidence="3" id="KW-1185">Reference proteome</keyword>
<name>M1DC35_SOLTU</name>
<feature type="compositionally biased region" description="Pro residues" evidence="1">
    <location>
        <begin position="143"/>
        <end position="158"/>
    </location>
</feature>
<feature type="compositionally biased region" description="Low complexity" evidence="1">
    <location>
        <begin position="129"/>
        <end position="142"/>
    </location>
</feature>
<dbReference type="InParanoid" id="M1DC35"/>
<dbReference type="AlphaFoldDB" id="M1DC35"/>
<reference evidence="3" key="1">
    <citation type="journal article" date="2011" name="Nature">
        <title>Genome sequence and analysis of the tuber crop potato.</title>
        <authorList>
            <consortium name="The Potato Genome Sequencing Consortium"/>
        </authorList>
    </citation>
    <scope>NUCLEOTIDE SEQUENCE [LARGE SCALE GENOMIC DNA]</scope>
    <source>
        <strain evidence="3">cv. DM1-3 516 R44</strain>
    </source>
</reference>
<organism evidence="2 3">
    <name type="scientific">Solanum tuberosum</name>
    <name type="common">Potato</name>
    <dbReference type="NCBI Taxonomy" id="4113"/>
    <lineage>
        <taxon>Eukaryota</taxon>
        <taxon>Viridiplantae</taxon>
        <taxon>Streptophyta</taxon>
        <taxon>Embryophyta</taxon>
        <taxon>Tracheophyta</taxon>
        <taxon>Spermatophyta</taxon>
        <taxon>Magnoliopsida</taxon>
        <taxon>eudicotyledons</taxon>
        <taxon>Gunneridae</taxon>
        <taxon>Pentapetalae</taxon>
        <taxon>asterids</taxon>
        <taxon>lamiids</taxon>
        <taxon>Solanales</taxon>
        <taxon>Solanaceae</taxon>
        <taxon>Solanoideae</taxon>
        <taxon>Solaneae</taxon>
        <taxon>Solanum</taxon>
    </lineage>
</organism>
<feature type="region of interest" description="Disordered" evidence="1">
    <location>
        <begin position="110"/>
        <end position="158"/>
    </location>
</feature>
<dbReference type="EnsemblPlants" id="PGSC0003DMT400086594">
    <property type="protein sequence ID" value="PGSC0003DMT400086594"/>
    <property type="gene ID" value="PGSC0003DMG400036165"/>
</dbReference>
<sequence length="213" mass="23998">MKGENQAGKINEQSAHRRVVLRCSVGSPKVIELEDAEGQSKKAMELTKGRIVELIREPDLLCQMFLRNIFLVQLERVNPKPYSTDLLERVNGLRLRLVLFACLSMFERNQPDSGSRRVEIRARSRPDSSRAPTAPSPASTVPAPAPPVAPVPPVQVPPPRLLNRLKADGLRTILEKKLLSTEDLEGKYSAVRDTLQFHRFEQFTRPRGLYIPT</sequence>
<dbReference type="PANTHER" id="PTHR33180">
    <property type="entry name" value="PHOTOSYSTEM II CP43 REACTION CENTER PROTEIN"/>
    <property type="match status" value="1"/>
</dbReference>
<dbReference type="PANTHER" id="PTHR33180:SF31">
    <property type="entry name" value="POLYPROTEIN PROTEIN"/>
    <property type="match status" value="1"/>
</dbReference>
<evidence type="ECO:0000313" key="2">
    <source>
        <dbReference type="EnsemblPlants" id="PGSC0003DMT400086594"/>
    </source>
</evidence>
<protein>
    <submittedName>
        <fullName evidence="2">Uncharacterized protein</fullName>
    </submittedName>
</protein>
<dbReference type="Proteomes" id="UP000011115">
    <property type="component" value="Unassembled WGS sequence"/>
</dbReference>